<protein>
    <submittedName>
        <fullName evidence="4">Ribonuclease BN (tRNA processing enzyme)</fullName>
    </submittedName>
</protein>
<dbReference type="InterPro" id="IPR001279">
    <property type="entry name" value="Metallo-B-lactamas"/>
</dbReference>
<dbReference type="AlphaFoldDB" id="A0A7W5A9B3"/>
<keyword evidence="5" id="KW-1185">Reference proteome</keyword>
<keyword evidence="2" id="KW-0378">Hydrolase</keyword>
<keyword evidence="1" id="KW-0255">Endonuclease</keyword>
<dbReference type="GO" id="GO:0042781">
    <property type="term" value="F:3'-tRNA processing endoribonuclease activity"/>
    <property type="evidence" value="ECO:0007669"/>
    <property type="project" value="TreeGrafter"/>
</dbReference>
<dbReference type="InterPro" id="IPR036866">
    <property type="entry name" value="RibonucZ/Hydroxyglut_hydro"/>
</dbReference>
<feature type="domain" description="Metallo-beta-lactamase" evidence="3">
    <location>
        <begin position="26"/>
        <end position="227"/>
    </location>
</feature>
<gene>
    <name evidence="4" type="ORF">FHS12_005078</name>
</gene>
<evidence type="ECO:0000313" key="5">
    <source>
        <dbReference type="Proteomes" id="UP000577707"/>
    </source>
</evidence>
<reference evidence="4 5" key="1">
    <citation type="submission" date="2020-08" db="EMBL/GenBank/DDBJ databases">
        <title>Genomic Encyclopedia of Type Strains, Phase III (KMG-III): the genomes of soil and plant-associated and newly described type strains.</title>
        <authorList>
            <person name="Whitman W."/>
        </authorList>
    </citation>
    <scope>NUCLEOTIDE SEQUENCE [LARGE SCALE GENOMIC DNA]</scope>
    <source>
        <strain evidence="4 5">CECT 3302</strain>
    </source>
</reference>
<name>A0A7W5A9B3_9ACTN</name>
<proteinExistence type="predicted"/>
<evidence type="ECO:0000313" key="4">
    <source>
        <dbReference type="EMBL" id="MBB3092101.1"/>
    </source>
</evidence>
<dbReference type="Gene3D" id="3.60.15.10">
    <property type="entry name" value="Ribonuclease Z/Hydroxyacylglutathione hydrolase-like"/>
    <property type="match status" value="1"/>
</dbReference>
<keyword evidence="1" id="KW-0540">Nuclease</keyword>
<evidence type="ECO:0000256" key="1">
    <source>
        <dbReference type="ARBA" id="ARBA00022759"/>
    </source>
</evidence>
<evidence type="ECO:0000259" key="3">
    <source>
        <dbReference type="Pfam" id="PF00753"/>
    </source>
</evidence>
<comment type="caution">
    <text evidence="4">The sequence shown here is derived from an EMBL/GenBank/DDBJ whole genome shotgun (WGS) entry which is preliminary data.</text>
</comment>
<dbReference type="EMBL" id="JACHXG010000016">
    <property type="protein sequence ID" value="MBB3092101.1"/>
    <property type="molecule type" value="Genomic_DNA"/>
</dbReference>
<dbReference type="RefSeq" id="WP_183551546.1">
    <property type="nucleotide sequence ID" value="NZ_BMQT01000016.1"/>
</dbReference>
<dbReference type="PANTHER" id="PTHR46018">
    <property type="entry name" value="ZINC PHOSPHODIESTERASE ELAC PROTEIN 1"/>
    <property type="match status" value="1"/>
</dbReference>
<dbReference type="SUPFAM" id="SSF56281">
    <property type="entry name" value="Metallo-hydrolase/oxidoreductase"/>
    <property type="match status" value="1"/>
</dbReference>
<dbReference type="Pfam" id="PF00753">
    <property type="entry name" value="Lactamase_B"/>
    <property type="match status" value="1"/>
</dbReference>
<dbReference type="PANTHER" id="PTHR46018:SF2">
    <property type="entry name" value="ZINC PHOSPHODIESTERASE ELAC PROTEIN 1"/>
    <property type="match status" value="1"/>
</dbReference>
<accession>A0A7W5A9B3</accession>
<evidence type="ECO:0000256" key="2">
    <source>
        <dbReference type="ARBA" id="ARBA00022801"/>
    </source>
</evidence>
<dbReference type="Proteomes" id="UP000577707">
    <property type="component" value="Unassembled WGS sequence"/>
</dbReference>
<dbReference type="InterPro" id="IPR044094">
    <property type="entry name" value="AtsA-like_MBL-fold"/>
</dbReference>
<dbReference type="CDD" id="cd07719">
    <property type="entry name" value="arylsulfatase_AtsA-like_MBL-fold"/>
    <property type="match status" value="1"/>
</dbReference>
<sequence length="332" mass="35867">MNSQDHVLLLGTSGGPRWRRTRSGISTAVVVGGDVYLVDCGYGAGAQLSRSGHSPARLRAVLVTHLHSDHTADLANLLLYGWYEGLEDVVAPVTCLGPPSRGSFPDVAADGGRVPRLVRPEEPAPGFTAMVRHLGAAYATDLNDRMRDTRRRDPRELLTVADIELPEGLVIDPDHDAAPDVEPWVVLEDDRVRVTATLVQHAPMAPAFAFRFDTDSGSVVVSGDTGPCENLVRLATGADVLVHEVIDEEYVARAYENGRTAQQRAMIAHHLSAHTTVPQVGQIAERAGVRTLVLSHFVPGDIDVPRWHEAAKHFSGELVIGEDLQRVPIAAP</sequence>
<organism evidence="4 5">
    <name type="scientific">Nocardioides albus</name>
    <dbReference type="NCBI Taxonomy" id="1841"/>
    <lineage>
        <taxon>Bacteria</taxon>
        <taxon>Bacillati</taxon>
        <taxon>Actinomycetota</taxon>
        <taxon>Actinomycetes</taxon>
        <taxon>Propionibacteriales</taxon>
        <taxon>Nocardioidaceae</taxon>
        <taxon>Nocardioides</taxon>
    </lineage>
</organism>